<gene>
    <name evidence="2" type="ORF">EIP91_008932</name>
</gene>
<feature type="compositionally biased region" description="Polar residues" evidence="1">
    <location>
        <begin position="61"/>
        <end position="72"/>
    </location>
</feature>
<organism evidence="2 3">
    <name type="scientific">Steccherinum ochraceum</name>
    <dbReference type="NCBI Taxonomy" id="92696"/>
    <lineage>
        <taxon>Eukaryota</taxon>
        <taxon>Fungi</taxon>
        <taxon>Dikarya</taxon>
        <taxon>Basidiomycota</taxon>
        <taxon>Agaricomycotina</taxon>
        <taxon>Agaricomycetes</taxon>
        <taxon>Polyporales</taxon>
        <taxon>Steccherinaceae</taxon>
        <taxon>Steccherinum</taxon>
    </lineage>
</organism>
<proteinExistence type="predicted"/>
<dbReference type="EMBL" id="RWJN01000005">
    <property type="protein sequence ID" value="TCD71551.1"/>
    <property type="molecule type" value="Genomic_DNA"/>
</dbReference>
<keyword evidence="3" id="KW-1185">Reference proteome</keyword>
<dbReference type="Proteomes" id="UP000292702">
    <property type="component" value="Unassembled WGS sequence"/>
</dbReference>
<feature type="region of interest" description="Disordered" evidence="1">
    <location>
        <begin position="1"/>
        <end position="27"/>
    </location>
</feature>
<feature type="compositionally biased region" description="Polar residues" evidence="1">
    <location>
        <begin position="86"/>
        <end position="102"/>
    </location>
</feature>
<comment type="caution">
    <text evidence="2">The sequence shown here is derived from an EMBL/GenBank/DDBJ whole genome shotgun (WGS) entry which is preliminary data.</text>
</comment>
<reference evidence="2 3" key="1">
    <citation type="submission" date="2018-11" db="EMBL/GenBank/DDBJ databases">
        <title>Genome assembly of Steccherinum ochraceum LE-BIN_3174, the white-rot fungus of the Steccherinaceae family (The Residual Polyporoid clade, Polyporales, Basidiomycota).</title>
        <authorList>
            <person name="Fedorova T.V."/>
            <person name="Glazunova O.A."/>
            <person name="Landesman E.O."/>
            <person name="Moiseenko K.V."/>
            <person name="Psurtseva N.V."/>
            <person name="Savinova O.S."/>
            <person name="Shakhova N.V."/>
            <person name="Tyazhelova T.V."/>
            <person name="Vasina D.V."/>
        </authorList>
    </citation>
    <scope>NUCLEOTIDE SEQUENCE [LARGE SCALE GENOMIC DNA]</scope>
    <source>
        <strain evidence="2 3">LE-BIN_3174</strain>
    </source>
</reference>
<feature type="compositionally biased region" description="Low complexity" evidence="1">
    <location>
        <begin position="49"/>
        <end position="60"/>
    </location>
</feature>
<sequence>MAWNPSGAAQSGSTSVENHAPDGPPDAAAIAAMLAQFTLMMDSIRPRGRSSSISSKGSSPAQSLQGSRQSSPLPSPRGSMLRRTSVGGSSTANTRTPLNTVFSDGPIVEAPEIIGGDARGDSSSVPIQSPSSTSTTDSAASASTSANGATATDAPSPTDAATGQSTSLSMPRSNSGLLNPAVMRIRGIVPKLGGKKKTKDSQESAPEK</sequence>
<feature type="region of interest" description="Disordered" evidence="1">
    <location>
        <begin position="42"/>
        <end position="208"/>
    </location>
</feature>
<feature type="compositionally biased region" description="Low complexity" evidence="1">
    <location>
        <begin position="122"/>
        <end position="162"/>
    </location>
</feature>
<name>A0A4R0RRV9_9APHY</name>
<feature type="compositionally biased region" description="Basic and acidic residues" evidence="1">
    <location>
        <begin position="199"/>
        <end position="208"/>
    </location>
</feature>
<evidence type="ECO:0000256" key="1">
    <source>
        <dbReference type="SAM" id="MobiDB-lite"/>
    </source>
</evidence>
<protein>
    <submittedName>
        <fullName evidence="2">Uncharacterized protein</fullName>
    </submittedName>
</protein>
<dbReference type="AlphaFoldDB" id="A0A4R0RRV9"/>
<accession>A0A4R0RRV9</accession>
<feature type="compositionally biased region" description="Polar residues" evidence="1">
    <location>
        <begin position="163"/>
        <end position="177"/>
    </location>
</feature>
<feature type="compositionally biased region" description="Polar residues" evidence="1">
    <location>
        <begin position="7"/>
        <end position="17"/>
    </location>
</feature>
<evidence type="ECO:0000313" key="3">
    <source>
        <dbReference type="Proteomes" id="UP000292702"/>
    </source>
</evidence>
<evidence type="ECO:0000313" key="2">
    <source>
        <dbReference type="EMBL" id="TCD71551.1"/>
    </source>
</evidence>